<comment type="caution">
    <text evidence="2">The sequence shown here is derived from an EMBL/GenBank/DDBJ whole genome shotgun (WGS) entry which is preliminary data.</text>
</comment>
<accession>A0A016U2B0</accession>
<dbReference type="AlphaFoldDB" id="A0A016U2B0"/>
<dbReference type="EMBL" id="JARK01001400">
    <property type="protein sequence ID" value="EYC08743.1"/>
    <property type="molecule type" value="Genomic_DNA"/>
</dbReference>
<keyword evidence="1" id="KW-1133">Transmembrane helix</keyword>
<name>A0A016U2B0_9BILA</name>
<evidence type="ECO:0000313" key="2">
    <source>
        <dbReference type="EMBL" id="EYC08743.1"/>
    </source>
</evidence>
<evidence type="ECO:0000313" key="3">
    <source>
        <dbReference type="Proteomes" id="UP000024635"/>
    </source>
</evidence>
<keyword evidence="3" id="KW-1185">Reference proteome</keyword>
<protein>
    <submittedName>
        <fullName evidence="2">Uncharacterized protein</fullName>
    </submittedName>
</protein>
<organism evidence="2 3">
    <name type="scientific">Ancylostoma ceylanicum</name>
    <dbReference type="NCBI Taxonomy" id="53326"/>
    <lineage>
        <taxon>Eukaryota</taxon>
        <taxon>Metazoa</taxon>
        <taxon>Ecdysozoa</taxon>
        <taxon>Nematoda</taxon>
        <taxon>Chromadorea</taxon>
        <taxon>Rhabditida</taxon>
        <taxon>Rhabditina</taxon>
        <taxon>Rhabditomorpha</taxon>
        <taxon>Strongyloidea</taxon>
        <taxon>Ancylostomatidae</taxon>
        <taxon>Ancylostomatinae</taxon>
        <taxon>Ancylostoma</taxon>
    </lineage>
</organism>
<reference evidence="3" key="1">
    <citation type="journal article" date="2015" name="Nat. Genet.">
        <title>The genome and transcriptome of the zoonotic hookworm Ancylostoma ceylanicum identify infection-specific gene families.</title>
        <authorList>
            <person name="Schwarz E.M."/>
            <person name="Hu Y."/>
            <person name="Antoshechkin I."/>
            <person name="Miller M.M."/>
            <person name="Sternberg P.W."/>
            <person name="Aroian R.V."/>
        </authorList>
    </citation>
    <scope>NUCLEOTIDE SEQUENCE</scope>
    <source>
        <strain evidence="3">HY135</strain>
    </source>
</reference>
<sequence length="127" mass="14791">MFVNLSSFVFVVFFTVIVVVSMLFSVCYFCYLTSLLRFHYHDLRSGEMIEPFWVAMTRVLFTFYVKCSEVAQVSGASGNSPRIGQPASVELYQATFHEYGEPDPVDAAKFRYWRGYWYEWSCTGVFM</sequence>
<evidence type="ECO:0000256" key="1">
    <source>
        <dbReference type="SAM" id="Phobius"/>
    </source>
</evidence>
<proteinExistence type="predicted"/>
<gene>
    <name evidence="2" type="primary">Acey_s0064.g3510</name>
    <name evidence="2" type="ORF">Y032_0064g3510</name>
</gene>
<keyword evidence="1" id="KW-0812">Transmembrane</keyword>
<feature type="transmembrane region" description="Helical" evidence="1">
    <location>
        <begin position="6"/>
        <end position="31"/>
    </location>
</feature>
<dbReference type="Proteomes" id="UP000024635">
    <property type="component" value="Unassembled WGS sequence"/>
</dbReference>
<keyword evidence="1" id="KW-0472">Membrane</keyword>